<feature type="compositionally biased region" description="Low complexity" evidence="1">
    <location>
        <begin position="121"/>
        <end position="143"/>
    </location>
</feature>
<sequence>RYLISSKLYQDGGGKAIATWFFHLLVEITILSYHLILLTLFISCLPLCSASLYSEIEERLVEPSEDLDVQESIGSALERLAKSGVLLVDQSPYPPPLDAASDYGVSANDLRRRDDLVGDDSTSSSASVESIAQSSSSPTTTTSAAAGIATATSASMSSVPTPFDSGFSSNITTTCSSFMNDMLANAAFKSCLPFSLLLENSLSFFQAAKSITKMSQTLDVTCAANVTSCTKTMTSFASNITSTSGCSSDLTSKNPLIVSAQLGLLAYKPMYTASCLRNPSTSAYCFAEAITNSSNPSDSFIYHLPLNVTLPGGSMPTCNTCLQQTMAVFEAASSDRTGALASDYVEAATQVNAICGPTFVNASLAAPIKSSGAESLSSSHTGMLVLVLVVAIWLL</sequence>
<dbReference type="Proteomes" id="UP000431533">
    <property type="component" value="Unassembled WGS sequence"/>
</dbReference>
<feature type="domain" description="DUF7729" evidence="3">
    <location>
        <begin position="159"/>
        <end position="363"/>
    </location>
</feature>
<dbReference type="GeneID" id="41981569"/>
<evidence type="ECO:0000256" key="1">
    <source>
        <dbReference type="SAM" id="MobiDB-lite"/>
    </source>
</evidence>
<keyword evidence="5" id="KW-1185">Reference proteome</keyword>
<keyword evidence="2" id="KW-1133">Transmembrane helix</keyword>
<dbReference type="OrthoDB" id="2564812at2759"/>
<gene>
    <name evidence="4" type="ORF">LHYA1_G001371</name>
</gene>
<evidence type="ECO:0000313" key="4">
    <source>
        <dbReference type="EMBL" id="TVY29278.1"/>
    </source>
</evidence>
<keyword evidence="2" id="KW-0812">Transmembrane</keyword>
<dbReference type="AlphaFoldDB" id="A0A8H8U0T0"/>
<evidence type="ECO:0000256" key="2">
    <source>
        <dbReference type="SAM" id="Phobius"/>
    </source>
</evidence>
<dbReference type="RefSeq" id="XP_031008065.1">
    <property type="nucleotide sequence ID" value="XM_031146354.1"/>
</dbReference>
<organism evidence="4 5">
    <name type="scientific">Lachnellula hyalina</name>
    <dbReference type="NCBI Taxonomy" id="1316788"/>
    <lineage>
        <taxon>Eukaryota</taxon>
        <taxon>Fungi</taxon>
        <taxon>Dikarya</taxon>
        <taxon>Ascomycota</taxon>
        <taxon>Pezizomycotina</taxon>
        <taxon>Leotiomycetes</taxon>
        <taxon>Helotiales</taxon>
        <taxon>Lachnaceae</taxon>
        <taxon>Lachnellula</taxon>
    </lineage>
</organism>
<accession>A0A8H8U0T0</accession>
<feature type="transmembrane region" description="Helical" evidence="2">
    <location>
        <begin position="20"/>
        <end position="42"/>
    </location>
</feature>
<dbReference type="EMBL" id="QGMH01000019">
    <property type="protein sequence ID" value="TVY29278.1"/>
    <property type="molecule type" value="Genomic_DNA"/>
</dbReference>
<keyword evidence="2" id="KW-0472">Membrane</keyword>
<dbReference type="InterPro" id="IPR056146">
    <property type="entry name" value="DUF7729"/>
</dbReference>
<name>A0A8H8U0T0_9HELO</name>
<evidence type="ECO:0000313" key="5">
    <source>
        <dbReference type="Proteomes" id="UP000431533"/>
    </source>
</evidence>
<feature type="non-terminal residue" evidence="4">
    <location>
        <position position="1"/>
    </location>
</feature>
<protein>
    <recommendedName>
        <fullName evidence="3">DUF7729 domain-containing protein</fullName>
    </recommendedName>
</protein>
<feature type="region of interest" description="Disordered" evidence="1">
    <location>
        <begin position="116"/>
        <end position="143"/>
    </location>
</feature>
<evidence type="ECO:0000259" key="3">
    <source>
        <dbReference type="Pfam" id="PF24855"/>
    </source>
</evidence>
<dbReference type="PANTHER" id="PTHR39460">
    <property type="entry name" value="EXPRESSED PROTEIN"/>
    <property type="match status" value="1"/>
</dbReference>
<proteinExistence type="predicted"/>
<comment type="caution">
    <text evidence="4">The sequence shown here is derived from an EMBL/GenBank/DDBJ whole genome shotgun (WGS) entry which is preliminary data.</text>
</comment>
<reference evidence="4 5" key="1">
    <citation type="submission" date="2018-05" db="EMBL/GenBank/DDBJ databases">
        <title>Genome sequencing and assembly of the regulated plant pathogen Lachnellula willkommii and related sister species for the development of diagnostic species identification markers.</title>
        <authorList>
            <person name="Giroux E."/>
            <person name="Bilodeau G."/>
        </authorList>
    </citation>
    <scope>NUCLEOTIDE SEQUENCE [LARGE SCALE GENOMIC DNA]</scope>
    <source>
        <strain evidence="4 5">CBS 185.66</strain>
    </source>
</reference>
<dbReference type="PANTHER" id="PTHR39460:SF1">
    <property type="entry name" value="C6 TRANSCRIPTION FACTOR"/>
    <property type="match status" value="1"/>
</dbReference>
<dbReference type="Pfam" id="PF24855">
    <property type="entry name" value="DUF7729"/>
    <property type="match status" value="1"/>
</dbReference>